<dbReference type="InterPro" id="IPR015093">
    <property type="entry name" value="Card1_endonucl_dom"/>
</dbReference>
<dbReference type="SUPFAM" id="SSF52980">
    <property type="entry name" value="Restriction endonuclease-like"/>
    <property type="match status" value="1"/>
</dbReference>
<dbReference type="AlphaFoldDB" id="W8UBP7"/>
<protein>
    <recommendedName>
        <fullName evidence="1">Card1 endonuclease domain-containing protein</fullName>
    </recommendedName>
</protein>
<dbReference type="Pfam" id="PF09002">
    <property type="entry name" value="Card1_endonuc"/>
    <property type="match status" value="1"/>
</dbReference>
<dbReference type="Gene3D" id="3.40.1350.10">
    <property type="match status" value="1"/>
</dbReference>
<dbReference type="eggNOG" id="ENOG5032W1C">
    <property type="taxonomic scope" value="Bacteria"/>
</dbReference>
<accession>W8UBP7</accession>
<dbReference type="KEGG" id="eac:EAL2_808p06380"/>
<dbReference type="Proteomes" id="UP000019591">
    <property type="component" value="Plasmid EAL2_808p"/>
</dbReference>
<proteinExistence type="predicted"/>
<feature type="domain" description="Card1 endonuclease" evidence="1">
    <location>
        <begin position="256"/>
        <end position="368"/>
    </location>
</feature>
<geneLocation type="plasmid" evidence="2 3">
    <name>EAL2_808p</name>
</geneLocation>
<dbReference type="OrthoDB" id="1904635at2"/>
<sequence>MSVIVGLVNRRNISLLVAIKKLNPSGVYLIHSGSKRDMYDLADISEFLNNTYPKLIIKDRRVDCYSCSAIVDTLEQIARVEKGDIVLDLSNGHPVAIAFLKEASHRKYPVFIFSERDNRAVMIENGSCSELTLKEVSFEVEDFIESGGGIVYHKSTAMFDSEEIAGILSWQVQNYPKWLRINRIIKDKALLKTFGENERETRVLLDMKNLNPKNKSLLLEYIYALHRFKLIKMDKQGKSRYFLNFKSLDFKHYVMTYGSWLEALTYSVVKHLKVMDDIESGVTLLWDKSDNPLSNEIDVMAAFKGRLVAISCKDSQRYDENTLHELELQAYKLGGTSAIKILVATSLPNKKMVVERANHMNIHLIVFDGNLNMFYKKFKQLFAKM</sequence>
<organism evidence="2 3">
    <name type="scientific">Peptoclostridium acidaminophilum DSM 3953</name>
    <dbReference type="NCBI Taxonomy" id="1286171"/>
    <lineage>
        <taxon>Bacteria</taxon>
        <taxon>Bacillati</taxon>
        <taxon>Bacillota</taxon>
        <taxon>Clostridia</taxon>
        <taxon>Peptostreptococcales</taxon>
        <taxon>Peptoclostridiaceae</taxon>
        <taxon>Peptoclostridium</taxon>
    </lineage>
</organism>
<keyword evidence="3" id="KW-1185">Reference proteome</keyword>
<dbReference type="InterPro" id="IPR011856">
    <property type="entry name" value="tRNA_endonuc-like_dom_sf"/>
</dbReference>
<dbReference type="RefSeq" id="WP_025436982.1">
    <property type="nucleotide sequence ID" value="NZ_CP007453.1"/>
</dbReference>
<dbReference type="GO" id="GO:0003676">
    <property type="term" value="F:nucleic acid binding"/>
    <property type="evidence" value="ECO:0007669"/>
    <property type="project" value="InterPro"/>
</dbReference>
<gene>
    <name evidence="2" type="ORF">EAL2_808p06380</name>
</gene>
<dbReference type="EMBL" id="CP007453">
    <property type="protein sequence ID" value="AHM58141.1"/>
    <property type="molecule type" value="Genomic_DNA"/>
</dbReference>
<evidence type="ECO:0000313" key="2">
    <source>
        <dbReference type="EMBL" id="AHM58141.1"/>
    </source>
</evidence>
<reference evidence="2 3" key="1">
    <citation type="journal article" date="2014" name="Genome Announc.">
        <title>Complete Genome Sequence of Amino Acid-Utilizing Eubacterium acidaminophilum al-2 (DSM 3953).</title>
        <authorList>
            <person name="Poehlein A."/>
            <person name="Andreesen J.R."/>
            <person name="Daniel R."/>
        </authorList>
    </citation>
    <scope>NUCLEOTIDE SEQUENCE [LARGE SCALE GENOMIC DNA]</scope>
    <source>
        <strain evidence="2 3">DSM 3953</strain>
        <plasmid evidence="3">Plasmid EAL2_808p</plasmid>
    </source>
</reference>
<dbReference type="HOGENOM" id="CLU_730956_0_0_9"/>
<evidence type="ECO:0000259" key="1">
    <source>
        <dbReference type="Pfam" id="PF09002"/>
    </source>
</evidence>
<evidence type="ECO:0000313" key="3">
    <source>
        <dbReference type="Proteomes" id="UP000019591"/>
    </source>
</evidence>
<keyword evidence="2" id="KW-0614">Plasmid</keyword>
<name>W8UBP7_PEPAC</name>
<dbReference type="PATRIC" id="fig|1286171.3.peg.2822"/>
<dbReference type="InterPro" id="IPR011335">
    <property type="entry name" value="Restrct_endonuc-II-like"/>
</dbReference>